<evidence type="ECO:0000256" key="5">
    <source>
        <dbReference type="ARBA" id="ARBA00022989"/>
    </source>
</evidence>
<accession>A0A3Q2QL49</accession>
<organism evidence="12 13">
    <name type="scientific">Fundulus heteroclitus</name>
    <name type="common">Killifish</name>
    <name type="synonym">Mummichog</name>
    <dbReference type="NCBI Taxonomy" id="8078"/>
    <lineage>
        <taxon>Eukaryota</taxon>
        <taxon>Metazoa</taxon>
        <taxon>Chordata</taxon>
        <taxon>Craniata</taxon>
        <taxon>Vertebrata</taxon>
        <taxon>Euteleostomi</taxon>
        <taxon>Actinopterygii</taxon>
        <taxon>Neopterygii</taxon>
        <taxon>Teleostei</taxon>
        <taxon>Neoteleostei</taxon>
        <taxon>Acanthomorphata</taxon>
        <taxon>Ovalentaria</taxon>
        <taxon>Atherinomorphae</taxon>
        <taxon>Cyprinodontiformes</taxon>
        <taxon>Fundulidae</taxon>
        <taxon>Fundulus</taxon>
    </lineage>
</organism>
<keyword evidence="5" id="KW-1133">Transmembrane helix</keyword>
<dbReference type="GO" id="GO:0007166">
    <property type="term" value="P:cell surface receptor signaling pathway"/>
    <property type="evidence" value="ECO:0007669"/>
    <property type="project" value="TreeGrafter"/>
</dbReference>
<dbReference type="InterPro" id="IPR013106">
    <property type="entry name" value="Ig_V-set"/>
</dbReference>
<evidence type="ECO:0000256" key="1">
    <source>
        <dbReference type="ARBA" id="ARBA00004251"/>
    </source>
</evidence>
<dbReference type="STRING" id="8078.ENSFHEP00000028338"/>
<keyword evidence="6" id="KW-0472">Membrane</keyword>
<name>A0A3Q2QL49_FUNHE</name>
<dbReference type="PANTHER" id="PTHR25466:SF14">
    <property type="entry name" value="BUTYROPHILIN SUBFAMILY 2 MEMBER A2-LIKE-RELATED"/>
    <property type="match status" value="1"/>
</dbReference>
<keyword evidence="10" id="KW-0393">Immunoglobulin domain</keyword>
<dbReference type="PROSITE" id="PS50835">
    <property type="entry name" value="IG_LIKE"/>
    <property type="match status" value="2"/>
</dbReference>
<dbReference type="Proteomes" id="UP000265000">
    <property type="component" value="Unplaced"/>
</dbReference>
<dbReference type="PANTHER" id="PTHR25466">
    <property type="entry name" value="T-LYMPHOCYTE ACTIVATION ANTIGEN"/>
    <property type="match status" value="1"/>
</dbReference>
<dbReference type="InterPro" id="IPR013783">
    <property type="entry name" value="Ig-like_fold"/>
</dbReference>
<dbReference type="Gene3D" id="2.60.40.10">
    <property type="entry name" value="Immunoglobulins"/>
    <property type="match status" value="2"/>
</dbReference>
<dbReference type="GO" id="GO:0042130">
    <property type="term" value="P:negative regulation of T cell proliferation"/>
    <property type="evidence" value="ECO:0007669"/>
    <property type="project" value="TreeGrafter"/>
</dbReference>
<dbReference type="InterPro" id="IPR007110">
    <property type="entry name" value="Ig-like_dom"/>
</dbReference>
<dbReference type="Pfam" id="PF22705">
    <property type="entry name" value="C2-set_3"/>
    <property type="match status" value="1"/>
</dbReference>
<keyword evidence="4" id="KW-0732">Signal</keyword>
<keyword evidence="13" id="KW-1185">Reference proteome</keyword>
<evidence type="ECO:0000256" key="3">
    <source>
        <dbReference type="ARBA" id="ARBA00022692"/>
    </source>
</evidence>
<dbReference type="SUPFAM" id="SSF48726">
    <property type="entry name" value="Immunoglobulin"/>
    <property type="match status" value="1"/>
</dbReference>
<evidence type="ECO:0000259" key="11">
    <source>
        <dbReference type="PROSITE" id="PS50835"/>
    </source>
</evidence>
<evidence type="ECO:0000256" key="8">
    <source>
        <dbReference type="ARBA" id="ARBA00023170"/>
    </source>
</evidence>
<feature type="domain" description="Ig-like" evidence="11">
    <location>
        <begin position="20"/>
        <end position="101"/>
    </location>
</feature>
<evidence type="ECO:0000313" key="13">
    <source>
        <dbReference type="Proteomes" id="UP000265000"/>
    </source>
</evidence>
<proteinExistence type="predicted"/>
<dbReference type="GO" id="GO:0042102">
    <property type="term" value="P:positive regulation of T cell proliferation"/>
    <property type="evidence" value="ECO:0007669"/>
    <property type="project" value="TreeGrafter"/>
</dbReference>
<evidence type="ECO:0000256" key="10">
    <source>
        <dbReference type="ARBA" id="ARBA00023319"/>
    </source>
</evidence>
<dbReference type="SMART" id="SM00406">
    <property type="entry name" value="IGv"/>
    <property type="match status" value="1"/>
</dbReference>
<protein>
    <recommendedName>
        <fullName evidence="11">Ig-like domain-containing protein</fullName>
    </recommendedName>
</protein>
<dbReference type="Ensembl" id="ENSFHET00000031417.1">
    <property type="protein sequence ID" value="ENSFHEP00000028338.1"/>
    <property type="gene ID" value="ENSFHEG00000012390.1"/>
</dbReference>
<keyword evidence="7" id="KW-1015">Disulfide bond</keyword>
<dbReference type="GO" id="GO:0071222">
    <property type="term" value="P:cellular response to lipopolysaccharide"/>
    <property type="evidence" value="ECO:0007669"/>
    <property type="project" value="TreeGrafter"/>
</dbReference>
<dbReference type="GeneTree" id="ENSGT00940000163670"/>
<dbReference type="GO" id="GO:0006955">
    <property type="term" value="P:immune response"/>
    <property type="evidence" value="ECO:0007669"/>
    <property type="project" value="TreeGrafter"/>
</dbReference>
<dbReference type="InterPro" id="IPR051713">
    <property type="entry name" value="T-cell_Activation_Regulation"/>
</dbReference>
<dbReference type="GO" id="GO:0009897">
    <property type="term" value="C:external side of plasma membrane"/>
    <property type="evidence" value="ECO:0007669"/>
    <property type="project" value="TreeGrafter"/>
</dbReference>
<evidence type="ECO:0000256" key="7">
    <source>
        <dbReference type="ARBA" id="ARBA00023157"/>
    </source>
</evidence>
<reference evidence="12" key="1">
    <citation type="submission" date="2025-08" db="UniProtKB">
        <authorList>
            <consortium name="Ensembl"/>
        </authorList>
    </citation>
    <scope>IDENTIFICATION</scope>
</reference>
<sequence length="251" mass="28356">CSSLLFLPEVVCHFMESCILPCNLKNGDELVLHWFYTEGDLFNEPRLQDGRFRGRSSLFRDQISGGNASLLLTGVKVEDEGRYECFTNSSGAISHSFISVTVDAPVRKLKIEQVENTISCSSEGIYPNPEHSWSFKASAKTGVQSSITVSRTEERLYNINSSLTVSEAVSYLVYSCSFSTRRSKRKVTLFRPSKIVSQINAAQPLQVRITFKSNYHFVGRHSCLFVHAFHETIKQRKSKCKANFKLTLPHI</sequence>
<keyword evidence="3" id="KW-0812">Transmembrane</keyword>
<keyword evidence="9" id="KW-0325">Glycoprotein</keyword>
<feature type="domain" description="Ig-like" evidence="11">
    <location>
        <begin position="112"/>
        <end position="188"/>
    </location>
</feature>
<keyword evidence="2" id="KW-1003">Cell membrane</keyword>
<evidence type="ECO:0000313" key="12">
    <source>
        <dbReference type="Ensembl" id="ENSFHEP00000028338.1"/>
    </source>
</evidence>
<dbReference type="InterPro" id="IPR053896">
    <property type="entry name" value="BTN3A2-like_Ig-C"/>
</dbReference>
<evidence type="ECO:0000256" key="6">
    <source>
        <dbReference type="ARBA" id="ARBA00023136"/>
    </source>
</evidence>
<evidence type="ECO:0000256" key="2">
    <source>
        <dbReference type="ARBA" id="ARBA00022475"/>
    </source>
</evidence>
<keyword evidence="8" id="KW-0675">Receptor</keyword>
<dbReference type="AlphaFoldDB" id="A0A3Q2QL49"/>
<evidence type="ECO:0000256" key="4">
    <source>
        <dbReference type="ARBA" id="ARBA00022729"/>
    </source>
</evidence>
<reference evidence="12" key="2">
    <citation type="submission" date="2025-09" db="UniProtKB">
        <authorList>
            <consortium name="Ensembl"/>
        </authorList>
    </citation>
    <scope>IDENTIFICATION</scope>
</reference>
<evidence type="ECO:0000256" key="9">
    <source>
        <dbReference type="ARBA" id="ARBA00023180"/>
    </source>
</evidence>
<comment type="subcellular location">
    <subcellularLocation>
        <location evidence="1">Cell membrane</location>
        <topology evidence="1">Single-pass type I membrane protein</topology>
    </subcellularLocation>
</comment>
<dbReference type="InterPro" id="IPR036179">
    <property type="entry name" value="Ig-like_dom_sf"/>
</dbReference>
<dbReference type="GO" id="GO:0031295">
    <property type="term" value="P:T cell costimulation"/>
    <property type="evidence" value="ECO:0007669"/>
    <property type="project" value="TreeGrafter"/>
</dbReference>